<protein>
    <submittedName>
        <fullName evidence="2">Uncharacterized protein</fullName>
    </submittedName>
</protein>
<evidence type="ECO:0000313" key="2">
    <source>
        <dbReference type="EMBL" id="GER59929.1"/>
    </source>
</evidence>
<dbReference type="RefSeq" id="WP_151674393.1">
    <property type="nucleotide sequence ID" value="NZ_BKCG01000005.1"/>
</dbReference>
<proteinExistence type="predicted"/>
<keyword evidence="1" id="KW-0732">Signal</keyword>
<reference evidence="2 3" key="1">
    <citation type="submission" date="2019-08" db="EMBL/GenBank/DDBJ databases">
        <title>Draft genome sequence of Ulvibacter marinus type strain NBRC 109484.</title>
        <authorList>
            <person name="Kawano K."/>
            <person name="Ushijima N."/>
            <person name="Kihara M."/>
            <person name="Itoh H."/>
        </authorList>
    </citation>
    <scope>NUCLEOTIDE SEQUENCE [LARGE SCALE GENOMIC DNA]</scope>
    <source>
        <strain evidence="2 3">NBRC 109484</strain>
    </source>
</reference>
<dbReference type="AlphaFoldDB" id="A0A5J4IQA4"/>
<gene>
    <name evidence="2" type="ORF">ULMA_20370</name>
</gene>
<accession>A0A5J4IQA4</accession>
<name>A0A5J4IQA4_9FLAO</name>
<comment type="caution">
    <text evidence="2">The sequence shown here is derived from an EMBL/GenBank/DDBJ whole genome shotgun (WGS) entry which is preliminary data.</text>
</comment>
<evidence type="ECO:0000256" key="1">
    <source>
        <dbReference type="SAM" id="SignalP"/>
    </source>
</evidence>
<evidence type="ECO:0000313" key="3">
    <source>
        <dbReference type="Proteomes" id="UP000326509"/>
    </source>
</evidence>
<feature type="signal peptide" evidence="1">
    <location>
        <begin position="1"/>
        <end position="18"/>
    </location>
</feature>
<dbReference type="Proteomes" id="UP000326509">
    <property type="component" value="Unassembled WGS sequence"/>
</dbReference>
<dbReference type="EMBL" id="BKCG01000005">
    <property type="protein sequence ID" value="GER59929.1"/>
    <property type="molecule type" value="Genomic_DNA"/>
</dbReference>
<keyword evidence="3" id="KW-1185">Reference proteome</keyword>
<feature type="chain" id="PRO_5023886524" evidence="1">
    <location>
        <begin position="19"/>
        <end position="173"/>
    </location>
</feature>
<sequence>MKISVFIISSVLALTSCAAQNTLSATAPVTTSSQENISNSSGIIKEYNGKIGIGTATPDELLTVKGIIHSQEVLVDLQGAVAPDYVFEAYFNGASALKPSYQMMDLNDVSAYIKEHHHLPEIESAATLAKEGLELKKMNLLLLQKIEELTLYTIEQQSQIDQLKVAVSTLIKK</sequence>
<dbReference type="PROSITE" id="PS51257">
    <property type="entry name" value="PROKAR_LIPOPROTEIN"/>
    <property type="match status" value="1"/>
</dbReference>
<organism evidence="2 3">
    <name type="scientific">Patiriisocius marinus</name>
    <dbReference type="NCBI Taxonomy" id="1397112"/>
    <lineage>
        <taxon>Bacteria</taxon>
        <taxon>Pseudomonadati</taxon>
        <taxon>Bacteroidota</taxon>
        <taxon>Flavobacteriia</taxon>
        <taxon>Flavobacteriales</taxon>
        <taxon>Flavobacteriaceae</taxon>
        <taxon>Patiriisocius</taxon>
    </lineage>
</organism>
<dbReference type="OrthoDB" id="9808753at2"/>